<name>A0A1Q2KYI2_9BACL</name>
<dbReference type="RefSeq" id="WP_077589136.1">
    <property type="nucleotide sequence ID" value="NZ_CP019640.1"/>
</dbReference>
<dbReference type="KEGG" id="pmar:B0X71_09270"/>
<keyword evidence="1" id="KW-0472">Membrane</keyword>
<feature type="transmembrane region" description="Helical" evidence="1">
    <location>
        <begin position="234"/>
        <end position="252"/>
    </location>
</feature>
<gene>
    <name evidence="3" type="ORF">B0X71_09270</name>
</gene>
<evidence type="ECO:0000256" key="1">
    <source>
        <dbReference type="SAM" id="Phobius"/>
    </source>
</evidence>
<accession>A0A1Q2KYI2</accession>
<keyword evidence="2" id="KW-0732">Signal</keyword>
<dbReference type="Proteomes" id="UP000188184">
    <property type="component" value="Chromosome"/>
</dbReference>
<organism evidence="3 4">
    <name type="scientific">Planococcus lenghuensis</name>
    <dbReference type="NCBI Taxonomy" id="2213202"/>
    <lineage>
        <taxon>Bacteria</taxon>
        <taxon>Bacillati</taxon>
        <taxon>Bacillota</taxon>
        <taxon>Bacilli</taxon>
        <taxon>Bacillales</taxon>
        <taxon>Caryophanaceae</taxon>
        <taxon>Planococcus</taxon>
    </lineage>
</organism>
<keyword evidence="4" id="KW-1185">Reference proteome</keyword>
<evidence type="ECO:0000313" key="4">
    <source>
        <dbReference type="Proteomes" id="UP000188184"/>
    </source>
</evidence>
<dbReference type="OrthoDB" id="2988418at2"/>
<keyword evidence="1" id="KW-1133">Transmembrane helix</keyword>
<evidence type="ECO:0000256" key="2">
    <source>
        <dbReference type="SAM" id="SignalP"/>
    </source>
</evidence>
<feature type="signal peptide" evidence="2">
    <location>
        <begin position="1"/>
        <end position="23"/>
    </location>
</feature>
<sequence>MNSGISKILGLIVLITTSFVLHAHPTEAAVTEPVRITEENLMVIPQDANTLTIVQVMTIVNDGKETVSQLPVYLPDNHSELSLLGDLKAAEVTETERGVIIESGLAAESERQVMLSYQMPMEDLAAQFTIEQALITENLQVIIQPGVLSFTASDLMTQSDLFEMNGQEYRRFTRLNLHPGEPWRLSFQLIADLSAPAGAGEGTSPSEAVSAGEQKVTSDGYPIIGRAGIGYGKAAITILLIITAFSAALIGLKRDMASTISKKKSKNTQWLLAEKEQLLSELFQLEKDYQGNLVGRQTYDTTKEQLRNRLIQLTTEFQKRAAG</sequence>
<evidence type="ECO:0000313" key="3">
    <source>
        <dbReference type="EMBL" id="AQQ53249.1"/>
    </source>
</evidence>
<dbReference type="AlphaFoldDB" id="A0A1Q2KYI2"/>
<feature type="chain" id="PRO_5039166182" evidence="2">
    <location>
        <begin position="24"/>
        <end position="323"/>
    </location>
</feature>
<proteinExistence type="predicted"/>
<dbReference type="EMBL" id="CP019640">
    <property type="protein sequence ID" value="AQQ53249.1"/>
    <property type="molecule type" value="Genomic_DNA"/>
</dbReference>
<protein>
    <submittedName>
        <fullName evidence="3">Uncharacterized protein</fullName>
    </submittedName>
</protein>
<reference evidence="3 4" key="1">
    <citation type="submission" date="2017-02" db="EMBL/GenBank/DDBJ databases">
        <title>The complete genomic sequence of a novel cold adapted crude oil-degrading bacterium Planococcus qaidamina Y42.</title>
        <authorList>
            <person name="Yang R."/>
        </authorList>
    </citation>
    <scope>NUCLEOTIDE SEQUENCE [LARGE SCALE GENOMIC DNA]</scope>
    <source>
        <strain evidence="3 4">Y42</strain>
    </source>
</reference>
<keyword evidence="1" id="KW-0812">Transmembrane</keyword>